<keyword evidence="1" id="KW-0812">Transmembrane</keyword>
<reference evidence="3" key="1">
    <citation type="journal article" date="2019" name="Int. J. Syst. Evol. Microbiol.">
        <title>The Global Catalogue of Microorganisms (GCM) 10K type strain sequencing project: providing services to taxonomists for standard genome sequencing and annotation.</title>
        <authorList>
            <consortium name="The Broad Institute Genomics Platform"/>
            <consortium name="The Broad Institute Genome Sequencing Center for Infectious Disease"/>
            <person name="Wu L."/>
            <person name="Ma J."/>
        </authorList>
    </citation>
    <scope>NUCLEOTIDE SEQUENCE [LARGE SCALE GENOMIC DNA]</scope>
    <source>
        <strain evidence="3">JCM 30234</strain>
    </source>
</reference>
<dbReference type="EMBL" id="JBHTGR010000002">
    <property type="protein sequence ID" value="MFC7745923.1"/>
    <property type="molecule type" value="Genomic_DNA"/>
</dbReference>
<sequence>MKKSDRSGYGKPQFNQNWSPVKMHKRRIVVGIHIIVPVLIMFTLVILSFSNIVYDAGSLNSMNLIIESLILYYPILFFVQGLVCALLKANILLSLGISLAAYMVIMFMWLNSSGLIYILVYVLMGFLGYSLVLLVKKVMKQ</sequence>
<accession>A0ABW2USC9</accession>
<protein>
    <submittedName>
        <fullName evidence="2">Uncharacterized protein</fullName>
    </submittedName>
</protein>
<evidence type="ECO:0000313" key="2">
    <source>
        <dbReference type="EMBL" id="MFC7745923.1"/>
    </source>
</evidence>
<gene>
    <name evidence="2" type="ORF">ACFQU8_01525</name>
</gene>
<keyword evidence="3" id="KW-1185">Reference proteome</keyword>
<feature type="transmembrane region" description="Helical" evidence="1">
    <location>
        <begin position="92"/>
        <end position="110"/>
    </location>
</feature>
<organism evidence="2 3">
    <name type="scientific">Lentibacillus kimchii</name>
    <dbReference type="NCBI Taxonomy" id="1542911"/>
    <lineage>
        <taxon>Bacteria</taxon>
        <taxon>Bacillati</taxon>
        <taxon>Bacillota</taxon>
        <taxon>Bacilli</taxon>
        <taxon>Bacillales</taxon>
        <taxon>Bacillaceae</taxon>
        <taxon>Lentibacillus</taxon>
    </lineage>
</organism>
<dbReference type="Proteomes" id="UP001596620">
    <property type="component" value="Unassembled WGS sequence"/>
</dbReference>
<feature type="transmembrane region" description="Helical" evidence="1">
    <location>
        <begin position="116"/>
        <end position="135"/>
    </location>
</feature>
<proteinExistence type="predicted"/>
<evidence type="ECO:0000313" key="3">
    <source>
        <dbReference type="Proteomes" id="UP001596620"/>
    </source>
</evidence>
<keyword evidence="1" id="KW-1133">Transmembrane helix</keyword>
<feature type="transmembrane region" description="Helical" evidence="1">
    <location>
        <begin position="69"/>
        <end position="87"/>
    </location>
</feature>
<comment type="caution">
    <text evidence="2">The sequence shown here is derived from an EMBL/GenBank/DDBJ whole genome shotgun (WGS) entry which is preliminary data.</text>
</comment>
<name>A0ABW2USC9_9BACI</name>
<evidence type="ECO:0000256" key="1">
    <source>
        <dbReference type="SAM" id="Phobius"/>
    </source>
</evidence>
<feature type="transmembrane region" description="Helical" evidence="1">
    <location>
        <begin position="28"/>
        <end position="49"/>
    </location>
</feature>
<keyword evidence="1" id="KW-0472">Membrane</keyword>